<evidence type="ECO:0000313" key="13">
    <source>
        <dbReference type="EMBL" id="KOS16224.1"/>
    </source>
</evidence>
<evidence type="ECO:0000259" key="10">
    <source>
        <dbReference type="PROSITE" id="PS50003"/>
    </source>
</evidence>
<dbReference type="CDD" id="cd00160">
    <property type="entry name" value="RhoGEF"/>
    <property type="match status" value="1"/>
</dbReference>
<evidence type="ECO:0000256" key="5">
    <source>
        <dbReference type="ARBA" id="ARBA00022771"/>
    </source>
</evidence>
<evidence type="ECO:0000256" key="4">
    <source>
        <dbReference type="ARBA" id="ARBA00022723"/>
    </source>
</evidence>
<dbReference type="RefSeq" id="XP_017993856.1">
    <property type="nucleotide sequence ID" value="XM_018137889.1"/>
</dbReference>
<dbReference type="SMART" id="SM00325">
    <property type="entry name" value="RhoGEF"/>
    <property type="match status" value="1"/>
</dbReference>
<dbReference type="InterPro" id="IPR001849">
    <property type="entry name" value="PH_domain"/>
</dbReference>
<dbReference type="SUPFAM" id="SSF48065">
    <property type="entry name" value="DBL homology domain (DH-domain)"/>
    <property type="match status" value="1"/>
</dbReference>
<dbReference type="InterPro" id="IPR011993">
    <property type="entry name" value="PH-like_dom_sf"/>
</dbReference>
<dbReference type="GO" id="GO:0008270">
    <property type="term" value="F:zinc ion binding"/>
    <property type="evidence" value="ECO:0007669"/>
    <property type="project" value="UniProtKB-KW"/>
</dbReference>
<name>A0A0M8MXD0_9BASI</name>
<dbReference type="InterPro" id="IPR017455">
    <property type="entry name" value="Znf_FYVE-rel"/>
</dbReference>
<keyword evidence="2" id="KW-0963">Cytoplasm</keyword>
<dbReference type="PANTHER" id="PTHR12673">
    <property type="entry name" value="FACIOGENITAL DYSPLASIA PROTEIN"/>
    <property type="match status" value="1"/>
</dbReference>
<dbReference type="Gene3D" id="1.20.900.10">
    <property type="entry name" value="Dbl homology (DH) domain"/>
    <property type="match status" value="1"/>
</dbReference>
<dbReference type="AlphaFoldDB" id="A0A0M8MXD0"/>
<feature type="compositionally biased region" description="Low complexity" evidence="9">
    <location>
        <begin position="690"/>
        <end position="719"/>
    </location>
</feature>
<gene>
    <name evidence="13" type="ORF">Malapachy_3419</name>
</gene>
<dbReference type="OrthoDB" id="660555at2759"/>
<feature type="domain" description="FYVE-type" evidence="12">
    <location>
        <begin position="561"/>
        <end position="625"/>
    </location>
</feature>
<evidence type="ECO:0000256" key="6">
    <source>
        <dbReference type="ARBA" id="ARBA00022833"/>
    </source>
</evidence>
<dbReference type="SMART" id="SM00233">
    <property type="entry name" value="PH"/>
    <property type="match status" value="1"/>
</dbReference>
<dbReference type="VEuPathDB" id="FungiDB:Malapachy_3419"/>
<dbReference type="InterPro" id="IPR011011">
    <property type="entry name" value="Znf_FYVE_PHD"/>
</dbReference>
<dbReference type="GO" id="GO:0005085">
    <property type="term" value="F:guanyl-nucleotide exchange factor activity"/>
    <property type="evidence" value="ECO:0007669"/>
    <property type="project" value="UniProtKB-KW"/>
</dbReference>
<evidence type="ECO:0000256" key="7">
    <source>
        <dbReference type="ARBA" id="ARBA00023212"/>
    </source>
</evidence>
<dbReference type="GO" id="GO:0005737">
    <property type="term" value="C:cytoplasm"/>
    <property type="evidence" value="ECO:0007669"/>
    <property type="project" value="TreeGrafter"/>
</dbReference>
<evidence type="ECO:0000256" key="1">
    <source>
        <dbReference type="ARBA" id="ARBA00004245"/>
    </source>
</evidence>
<evidence type="ECO:0000256" key="2">
    <source>
        <dbReference type="ARBA" id="ARBA00022490"/>
    </source>
</evidence>
<feature type="domain" description="PH" evidence="10">
    <location>
        <begin position="300"/>
        <end position="474"/>
    </location>
</feature>
<dbReference type="GO" id="GO:0005856">
    <property type="term" value="C:cytoskeleton"/>
    <property type="evidence" value="ECO:0007669"/>
    <property type="project" value="UniProtKB-SubCell"/>
</dbReference>
<dbReference type="PROSITE" id="PS50003">
    <property type="entry name" value="PH_DOMAIN"/>
    <property type="match status" value="1"/>
</dbReference>
<dbReference type="PROSITE" id="PS50010">
    <property type="entry name" value="DH_2"/>
    <property type="match status" value="1"/>
</dbReference>
<dbReference type="SUPFAM" id="SSF50729">
    <property type="entry name" value="PH domain-like"/>
    <property type="match status" value="1"/>
</dbReference>
<comment type="subcellular location">
    <subcellularLocation>
        <location evidence="1">Cytoplasm</location>
        <location evidence="1">Cytoskeleton</location>
    </subcellularLocation>
</comment>
<dbReference type="PROSITE" id="PS50178">
    <property type="entry name" value="ZF_FYVE"/>
    <property type="match status" value="1"/>
</dbReference>
<feature type="region of interest" description="Disordered" evidence="9">
    <location>
        <begin position="651"/>
        <end position="725"/>
    </location>
</feature>
<dbReference type="InterPro" id="IPR051092">
    <property type="entry name" value="FYVE_RhoGEF_PH"/>
</dbReference>
<comment type="caution">
    <text evidence="13">The sequence shown here is derived from an EMBL/GenBank/DDBJ whole genome shotgun (WGS) entry which is preliminary data.</text>
</comment>
<dbReference type="Gene3D" id="2.30.29.30">
    <property type="entry name" value="Pleckstrin-homology domain (PH domain)/Phosphotyrosine-binding domain (PTB)"/>
    <property type="match status" value="1"/>
</dbReference>
<evidence type="ECO:0000256" key="9">
    <source>
        <dbReference type="SAM" id="MobiDB-lite"/>
    </source>
</evidence>
<feature type="region of interest" description="Disordered" evidence="9">
    <location>
        <begin position="337"/>
        <end position="356"/>
    </location>
</feature>
<evidence type="ECO:0000256" key="3">
    <source>
        <dbReference type="ARBA" id="ARBA00022658"/>
    </source>
</evidence>
<dbReference type="GeneID" id="28729765"/>
<dbReference type="Pfam" id="PF01363">
    <property type="entry name" value="FYVE"/>
    <property type="match status" value="1"/>
</dbReference>
<dbReference type="PANTHER" id="PTHR12673:SF270">
    <property type="entry name" value="FYVE-TYPE DOMAIN-CONTAINING PROTEIN"/>
    <property type="match status" value="1"/>
</dbReference>
<feature type="domain" description="DH" evidence="11">
    <location>
        <begin position="60"/>
        <end position="270"/>
    </location>
</feature>
<dbReference type="Pfam" id="PF00621">
    <property type="entry name" value="RhoGEF"/>
    <property type="match status" value="1"/>
</dbReference>
<keyword evidence="5 8" id="KW-0863">Zinc-finger</keyword>
<dbReference type="InterPro" id="IPR000306">
    <property type="entry name" value="Znf_FYVE"/>
</dbReference>
<evidence type="ECO:0000259" key="12">
    <source>
        <dbReference type="PROSITE" id="PS50178"/>
    </source>
</evidence>
<dbReference type="InterPro" id="IPR000219">
    <property type="entry name" value="DH_dom"/>
</dbReference>
<protein>
    <submittedName>
        <fullName evidence="13">Pleckstrin domain-containing protein</fullName>
    </submittedName>
</protein>
<evidence type="ECO:0000259" key="11">
    <source>
        <dbReference type="PROSITE" id="PS50010"/>
    </source>
</evidence>
<proteinExistence type="predicted"/>
<evidence type="ECO:0000313" key="14">
    <source>
        <dbReference type="Proteomes" id="UP000037751"/>
    </source>
</evidence>
<keyword evidence="4" id="KW-0479">Metal-binding</keyword>
<keyword evidence="3" id="KW-0344">Guanine-nucleotide releasing factor</keyword>
<dbReference type="InterPro" id="IPR035899">
    <property type="entry name" value="DBL_dom_sf"/>
</dbReference>
<feature type="compositionally biased region" description="Low complexity" evidence="9">
    <location>
        <begin position="661"/>
        <end position="670"/>
    </location>
</feature>
<organism evidence="13 14">
    <name type="scientific">Malassezia pachydermatis</name>
    <dbReference type="NCBI Taxonomy" id="77020"/>
    <lineage>
        <taxon>Eukaryota</taxon>
        <taxon>Fungi</taxon>
        <taxon>Dikarya</taxon>
        <taxon>Basidiomycota</taxon>
        <taxon>Ustilaginomycotina</taxon>
        <taxon>Malasseziomycetes</taxon>
        <taxon>Malasseziales</taxon>
        <taxon>Malasseziaceae</taxon>
        <taxon>Malassezia</taxon>
    </lineage>
</organism>
<keyword evidence="7" id="KW-0206">Cytoskeleton</keyword>
<feature type="compositionally biased region" description="Low complexity" evidence="9">
    <location>
        <begin position="337"/>
        <end position="355"/>
    </location>
</feature>
<dbReference type="STRING" id="77020.A0A0M8MXD0"/>
<dbReference type="EMBL" id="LGAV01000001">
    <property type="protein sequence ID" value="KOS16224.1"/>
    <property type="molecule type" value="Genomic_DNA"/>
</dbReference>
<dbReference type="Gene3D" id="3.30.40.10">
    <property type="entry name" value="Zinc/RING finger domain, C3HC4 (zinc finger)"/>
    <property type="match status" value="1"/>
</dbReference>
<dbReference type="SUPFAM" id="SSF57903">
    <property type="entry name" value="FYVE/PHD zinc finger"/>
    <property type="match status" value="1"/>
</dbReference>
<reference evidence="13 14" key="1">
    <citation type="submission" date="2015-07" db="EMBL/GenBank/DDBJ databases">
        <title>Draft Genome Sequence of Malassezia furfur CBS1878 and Malassezia pachydermatis CBS1879.</title>
        <authorList>
            <person name="Triana S."/>
            <person name="Ohm R."/>
            <person name="Gonzalez A."/>
            <person name="DeCock H."/>
            <person name="Restrepo S."/>
            <person name="Celis A."/>
        </authorList>
    </citation>
    <scope>NUCLEOTIDE SEQUENCE [LARGE SCALE GENOMIC DNA]</scope>
    <source>
        <strain evidence="13 14">CBS 1879</strain>
    </source>
</reference>
<accession>A0A0M8MXD0</accession>
<evidence type="ECO:0000256" key="8">
    <source>
        <dbReference type="PROSITE-ProRule" id="PRU00091"/>
    </source>
</evidence>
<keyword evidence="6" id="KW-0862">Zinc</keyword>
<dbReference type="SMART" id="SM00064">
    <property type="entry name" value="FYVE"/>
    <property type="match status" value="1"/>
</dbReference>
<dbReference type="InterPro" id="IPR013083">
    <property type="entry name" value="Znf_RING/FYVE/PHD"/>
</dbReference>
<sequence length="824" mass="90905">MDCRVSMSEEDTSHLLSWTGSSHVFASDSLPSTPLPSSVATCPADPPTASSDSIARCMAQRYGLAMELYKSEKAYVHGLCILDSYYYTPLLASLQDPTPIVSRRVLNRIFSNFCDILQLSKELLLRLEERLGDAKASAAVHVDGVAISTWDPLHDTIGDLLVPVAPFLKMYSLFMQNFSHAMSCIESEQRTNERFRQFLTHANHHTRSLHQRAMKLGLEAQLLTLVQRVPRYKLLLRGLLQNTPTWHPDYTYLRESYQVVDDTASYINEHIRQHELALTALELQRTLLGLDEPLVVPGRRLVKYGMLLKSTRKDIQPHWCYLFSDCLLVTRAKADPMSMSDGSESQRSSSELGCSPGSESSWLANLSSNETSTTLPVLSRSSSSFMTGMLVYVTHKLHLNDITVVAHDEVGVAGDGMPISHSLPNLSSSSAMERTTSTLKHKFEILSPQCSFFLYASTRASKQSWVSTIRETQDEHRATLPSLRQSFEAAERSWDEAGDLGLPVSTSLSSLSSSVSTTSTMTTSTTMPPRPALPPRLSSLFVRPSTVPILENYVAPVWVPDSLATRCTRCAHPFTMWRRKHHCRLCGRVFCASCSSCLFVIRASVTTPSSDVRARACQACFLSTFVSTRPRHVARRSMENHVTTAIHVPAATPAKGRERTSSTTSSALATEPRRPVLHPIPDVPASQHMPTSLSSPAATSTSTTLPTLSDMTTATTSPAPAEPEVPRRVRRGHIRRWSIVSQPAGEIPSTPRMQVETTSVGAGTLEQHVSHFGPASAWAHDPREAKSLRPSRAVHTKRSTESLRSISQATVWLQSMLGRSGATT</sequence>
<dbReference type="Proteomes" id="UP000037751">
    <property type="component" value="Unassembled WGS sequence"/>
</dbReference>
<keyword evidence="14" id="KW-1185">Reference proteome</keyword>